<reference evidence="7" key="1">
    <citation type="submission" date="2022-11" db="UniProtKB">
        <authorList>
            <consortium name="WormBaseParasite"/>
        </authorList>
    </citation>
    <scope>IDENTIFICATION</scope>
</reference>
<dbReference type="InterPro" id="IPR003653">
    <property type="entry name" value="Peptidase_C48_C"/>
</dbReference>
<dbReference type="Gene3D" id="3.40.395.10">
    <property type="entry name" value="Adenoviral Proteinase, Chain A"/>
    <property type="match status" value="1"/>
</dbReference>
<comment type="similarity">
    <text evidence="1">Belongs to the peptidase C48 family.</text>
</comment>
<dbReference type="PANTHER" id="PTHR12606:SF141">
    <property type="entry name" value="GH15225P-RELATED"/>
    <property type="match status" value="1"/>
</dbReference>
<keyword evidence="6" id="KW-1185">Reference proteome</keyword>
<dbReference type="GO" id="GO:0005634">
    <property type="term" value="C:nucleus"/>
    <property type="evidence" value="ECO:0007669"/>
    <property type="project" value="TreeGrafter"/>
</dbReference>
<dbReference type="PROSITE" id="PS50600">
    <property type="entry name" value="ULP_PROTEASE"/>
    <property type="match status" value="1"/>
</dbReference>
<keyword evidence="2" id="KW-0645">Protease</keyword>
<organism evidence="6 7">
    <name type="scientific">Ditylenchus dipsaci</name>
    <dbReference type="NCBI Taxonomy" id="166011"/>
    <lineage>
        <taxon>Eukaryota</taxon>
        <taxon>Metazoa</taxon>
        <taxon>Ecdysozoa</taxon>
        <taxon>Nematoda</taxon>
        <taxon>Chromadorea</taxon>
        <taxon>Rhabditida</taxon>
        <taxon>Tylenchina</taxon>
        <taxon>Tylenchomorpha</taxon>
        <taxon>Sphaerularioidea</taxon>
        <taxon>Anguinidae</taxon>
        <taxon>Anguininae</taxon>
        <taxon>Ditylenchus</taxon>
    </lineage>
</organism>
<dbReference type="WBParaSite" id="jg1832.1">
    <property type="protein sequence ID" value="jg1832.1"/>
    <property type="gene ID" value="jg1832"/>
</dbReference>
<proteinExistence type="inferred from homology"/>
<evidence type="ECO:0000259" key="5">
    <source>
        <dbReference type="PROSITE" id="PS50600"/>
    </source>
</evidence>
<dbReference type="PANTHER" id="PTHR12606">
    <property type="entry name" value="SENTRIN/SUMO-SPECIFIC PROTEASE"/>
    <property type="match status" value="1"/>
</dbReference>
<evidence type="ECO:0000256" key="1">
    <source>
        <dbReference type="ARBA" id="ARBA00005234"/>
    </source>
</evidence>
<dbReference type="Pfam" id="PF02902">
    <property type="entry name" value="Peptidase_C48"/>
    <property type="match status" value="1"/>
</dbReference>
<name>A0A915DC12_9BILA</name>
<evidence type="ECO:0000313" key="6">
    <source>
        <dbReference type="Proteomes" id="UP000887574"/>
    </source>
</evidence>
<dbReference type="SUPFAM" id="SSF54001">
    <property type="entry name" value="Cysteine proteinases"/>
    <property type="match status" value="1"/>
</dbReference>
<dbReference type="GO" id="GO:0016926">
    <property type="term" value="P:protein desumoylation"/>
    <property type="evidence" value="ECO:0007669"/>
    <property type="project" value="TreeGrafter"/>
</dbReference>
<evidence type="ECO:0000313" key="7">
    <source>
        <dbReference type="WBParaSite" id="jg1832.1"/>
    </source>
</evidence>
<accession>A0A915DC12</accession>
<dbReference type="GO" id="GO:0006508">
    <property type="term" value="P:proteolysis"/>
    <property type="evidence" value="ECO:0007669"/>
    <property type="project" value="UniProtKB-KW"/>
</dbReference>
<sequence length="369" mass="42754">MREFSWTNSDVIEWLQELKDKLVSLTEVMQFFKDEFNVTKGKRAIYNHMPETTSEEVFIDKDEVLSLHSKYGNELKAIKEGDKFRVYTMKIRGIYECIDCKHVSQDERPVPLPLLFEKRGRYKLNKGVHHSICFLWTRNEDDTANAKHDQSILPGTFKFLSAASNFLATAEKKEQRVSAKKKFKAVKRWVALQTRKSEQRKKSADVIMKHSPVGMFQVYAFNTNFFNKLRRNAASAMRWTMKVDLQSFDIILVPIHLPGHWALSIMDMRKKGMYYFDSMLGDGGDCLRELREFLVLESVAKRGKALNTMDWTFLSVKTIPTQMNGSDCGVFLCRFAECIARDADTDFKAADMNEFRKKIVQGIKSGKLI</sequence>
<protein>
    <submittedName>
        <fullName evidence="7">Ubiquitin-like protease family profile domain-containing protein</fullName>
    </submittedName>
</protein>
<evidence type="ECO:0000256" key="4">
    <source>
        <dbReference type="ARBA" id="ARBA00022807"/>
    </source>
</evidence>
<evidence type="ECO:0000256" key="2">
    <source>
        <dbReference type="ARBA" id="ARBA00022670"/>
    </source>
</evidence>
<keyword evidence="4" id="KW-0788">Thiol protease</keyword>
<dbReference type="GO" id="GO:0016929">
    <property type="term" value="F:deSUMOylase activity"/>
    <property type="evidence" value="ECO:0007669"/>
    <property type="project" value="TreeGrafter"/>
</dbReference>
<feature type="domain" description="Ubiquitin-like protease family profile" evidence="5">
    <location>
        <begin position="160"/>
        <end position="339"/>
    </location>
</feature>
<dbReference type="AlphaFoldDB" id="A0A915DC12"/>
<keyword evidence="3" id="KW-0378">Hydrolase</keyword>
<evidence type="ECO:0000256" key="3">
    <source>
        <dbReference type="ARBA" id="ARBA00022801"/>
    </source>
</evidence>
<dbReference type="Proteomes" id="UP000887574">
    <property type="component" value="Unplaced"/>
</dbReference>
<dbReference type="InterPro" id="IPR038765">
    <property type="entry name" value="Papain-like_cys_pep_sf"/>
</dbReference>